<gene>
    <name evidence="1" type="primary">Cni-F25B3.5</name>
    <name evidence="1" type="synonym">Cnig_chr_V.g20242</name>
    <name evidence="1" type="ORF">B9Z55_020242</name>
</gene>
<evidence type="ECO:0000313" key="1">
    <source>
        <dbReference type="EMBL" id="PIC28264.1"/>
    </source>
</evidence>
<dbReference type="Proteomes" id="UP000230233">
    <property type="component" value="Chromosome V"/>
</dbReference>
<evidence type="ECO:0000313" key="2">
    <source>
        <dbReference type="Proteomes" id="UP000230233"/>
    </source>
</evidence>
<name>A0A2G5TLU4_9PELO</name>
<protein>
    <submittedName>
        <fullName evidence="1">Uncharacterized protein</fullName>
    </submittedName>
</protein>
<organism evidence="1 2">
    <name type="scientific">Caenorhabditis nigoni</name>
    <dbReference type="NCBI Taxonomy" id="1611254"/>
    <lineage>
        <taxon>Eukaryota</taxon>
        <taxon>Metazoa</taxon>
        <taxon>Ecdysozoa</taxon>
        <taxon>Nematoda</taxon>
        <taxon>Chromadorea</taxon>
        <taxon>Rhabditida</taxon>
        <taxon>Rhabditina</taxon>
        <taxon>Rhabditomorpha</taxon>
        <taxon>Rhabditoidea</taxon>
        <taxon>Rhabditidae</taxon>
        <taxon>Peloderinae</taxon>
        <taxon>Caenorhabditis</taxon>
    </lineage>
</organism>
<accession>A0A2G5TLU4</accession>
<comment type="caution">
    <text evidence="1">The sequence shown here is derived from an EMBL/GenBank/DDBJ whole genome shotgun (WGS) entry which is preliminary data.</text>
</comment>
<dbReference type="EMBL" id="PDUG01000005">
    <property type="protein sequence ID" value="PIC28264.1"/>
    <property type="molecule type" value="Genomic_DNA"/>
</dbReference>
<dbReference type="OrthoDB" id="5776900at2759"/>
<proteinExistence type="predicted"/>
<reference evidence="2" key="1">
    <citation type="submission" date="2017-10" db="EMBL/GenBank/DDBJ databases">
        <title>Rapid genome shrinkage in a self-fertile nematode reveals novel sperm competition proteins.</title>
        <authorList>
            <person name="Yin D."/>
            <person name="Schwarz E.M."/>
            <person name="Thomas C.G."/>
            <person name="Felde R.L."/>
            <person name="Korf I.F."/>
            <person name="Cutter A.D."/>
            <person name="Schartner C.M."/>
            <person name="Ralston E.J."/>
            <person name="Meyer B.J."/>
            <person name="Haag E.S."/>
        </authorList>
    </citation>
    <scope>NUCLEOTIDE SEQUENCE [LARGE SCALE GENOMIC DNA]</scope>
    <source>
        <strain evidence="2">JU1422</strain>
    </source>
</reference>
<dbReference type="AlphaFoldDB" id="A0A2G5TLU4"/>
<keyword evidence="2" id="KW-1185">Reference proteome</keyword>
<sequence length="363" mass="42527">MTPSLKRVLQTQAEKFYAAPTPFRKRIHSHFSRSHRAPKISPFVTCPDNGYAYKGSPHEPHKTFPYQFRPVEHRFHEKLAMQKDMIRRAKIQHDRDQINEMFPIDVLIRALQEQADKMQKPPDPIPIRLKVSPQMRRLKIKKTSKKHRHEKLRKPERGQFIAPVYKPIVIEDADPKLVAFWMIACLLDLPAPLAIHTTPADIIEHRRARLYQEEGEKWVQLFCPGANETDPNIPKVFRMFDNTDEGIPEEFFGKREENQSALKIYQFRVIAKRFLISQEIDFEERFYLGEIIGMSEEEVKVAFLKLNLEQAISGKSEADLRKLVFTTYKDSFSPEQLQGEDLALMEKNYEDLVVPLLDDLFSD</sequence>